<accession>A0A6V6Y050</accession>
<dbReference type="FunFam" id="1.10.287.130:FF:000001">
    <property type="entry name" value="Two-component sensor histidine kinase"/>
    <property type="match status" value="1"/>
</dbReference>
<evidence type="ECO:0000313" key="10">
    <source>
        <dbReference type="EMBL" id="CAC9925455.1"/>
    </source>
</evidence>
<sequence length="565" mass="64883">MNKTVRLLSVLIAFIIALVFQLAASVESNRREWALKEEAVDTLQNILREEDEDRRVAILKNSGGQESLLYIDEGEKILFSNLSPEIENSLLTLASKNDQKERWQLKSDTSLEKKYIERTEFSDGSYLLMGMTQDSLLMTNLHFLPYTLLLTMVAATSLYHLWQYATYRDKSQIKQLFRQFRHYVIDHNYQMDLPPQLLDYEAILIDESSRLRHRLGSLESQLQGMNDMVDNMTEGVILVGADKKIITINDSAVKLLSGSIHSQYINKDFDKLCDEGDFHDAFHQIFNERKGEVRKFEMEGFIIKCFFDPVFNSSGGLYGMLLLLIDETQQSLAERSRREFTSNVTHELKTPLTSISGYAELLRSGMVKEEDRDRFLDIIAKESENLFHLIDTIISFSRLEEKNRAEEYRTVEMEGLVDEILAHFAPEIKNKELRVDFKPGSENKLFTHPALMKELITNLVDNAIAYNVDGGSIDIAIDDKHEQDFIITIEDTGIGISYDDQKRIFERFYMADKSRSYNEKSTGLGLAIVKHNVESLKGTIDLKSQLNHGSVFTLRFPKSGTVSTH</sequence>
<keyword evidence="6 10" id="KW-0418">Kinase</keyword>
<evidence type="ECO:0000256" key="5">
    <source>
        <dbReference type="ARBA" id="ARBA00022679"/>
    </source>
</evidence>
<reference evidence="10 11" key="1">
    <citation type="submission" date="2020-06" db="EMBL/GenBank/DDBJ databases">
        <authorList>
            <person name="Criscuolo A."/>
        </authorList>
    </citation>
    <scope>NUCLEOTIDE SEQUENCE [LARGE SCALE GENOMIC DNA]</scope>
    <source>
        <strain evidence="10">1804121828</strain>
    </source>
</reference>
<keyword evidence="8" id="KW-0472">Membrane</keyword>
<evidence type="ECO:0000256" key="3">
    <source>
        <dbReference type="ARBA" id="ARBA00012438"/>
    </source>
</evidence>
<dbReference type="Proteomes" id="UP000586454">
    <property type="component" value="Unassembled WGS sequence"/>
</dbReference>
<dbReference type="SUPFAM" id="SSF55874">
    <property type="entry name" value="ATPase domain of HSP90 chaperone/DNA topoisomerase II/histidine kinase"/>
    <property type="match status" value="1"/>
</dbReference>
<dbReference type="Pfam" id="PF13426">
    <property type="entry name" value="PAS_9"/>
    <property type="match status" value="1"/>
</dbReference>
<dbReference type="PANTHER" id="PTHR45453">
    <property type="entry name" value="PHOSPHATE REGULON SENSOR PROTEIN PHOR"/>
    <property type="match status" value="1"/>
</dbReference>
<dbReference type="PROSITE" id="PS50109">
    <property type="entry name" value="HIS_KIN"/>
    <property type="match status" value="1"/>
</dbReference>
<dbReference type="InterPro" id="IPR036097">
    <property type="entry name" value="HisK_dim/P_sf"/>
</dbReference>
<evidence type="ECO:0000256" key="8">
    <source>
        <dbReference type="ARBA" id="ARBA00023136"/>
    </source>
</evidence>
<dbReference type="InterPro" id="IPR050351">
    <property type="entry name" value="BphY/WalK/GraS-like"/>
</dbReference>
<comment type="caution">
    <text evidence="10">The sequence shown here is derived from an EMBL/GenBank/DDBJ whole genome shotgun (WGS) entry which is preliminary data.</text>
</comment>
<evidence type="ECO:0000256" key="7">
    <source>
        <dbReference type="ARBA" id="ARBA00023012"/>
    </source>
</evidence>
<organism evidence="10 11">
    <name type="scientific">Aedoeadaptatus nemausensis</name>
    <dbReference type="NCBI Taxonomy" id="2582829"/>
    <lineage>
        <taxon>Bacteria</taxon>
        <taxon>Bacillati</taxon>
        <taxon>Bacillota</taxon>
        <taxon>Tissierellia</taxon>
        <taxon>Tissierellales</taxon>
        <taxon>Peptoniphilaceae</taxon>
        <taxon>Aedoeadaptatus</taxon>
    </lineage>
</organism>
<comment type="catalytic activity">
    <reaction evidence="1">
        <text>ATP + protein L-histidine = ADP + protein N-phospho-L-histidine.</text>
        <dbReference type="EC" id="2.7.13.3"/>
    </reaction>
</comment>
<dbReference type="PANTHER" id="PTHR45453:SF1">
    <property type="entry name" value="PHOSPHATE REGULON SENSOR PROTEIN PHOR"/>
    <property type="match status" value="1"/>
</dbReference>
<dbReference type="SUPFAM" id="SSF47384">
    <property type="entry name" value="Homodimeric domain of signal transducing histidine kinase"/>
    <property type="match status" value="1"/>
</dbReference>
<dbReference type="SMART" id="SM00388">
    <property type="entry name" value="HisKA"/>
    <property type="match status" value="1"/>
</dbReference>
<dbReference type="Pfam" id="PF02518">
    <property type="entry name" value="HATPase_c"/>
    <property type="match status" value="1"/>
</dbReference>
<protein>
    <recommendedName>
        <fullName evidence="3">histidine kinase</fullName>
        <ecNumber evidence="3">2.7.13.3</ecNumber>
    </recommendedName>
</protein>
<dbReference type="PRINTS" id="PR00344">
    <property type="entry name" value="BCTRLSENSOR"/>
</dbReference>
<dbReference type="EMBL" id="CAIJCS010000014">
    <property type="protein sequence ID" value="CAC9925455.1"/>
    <property type="molecule type" value="Genomic_DNA"/>
</dbReference>
<dbReference type="Gene3D" id="1.10.287.130">
    <property type="match status" value="1"/>
</dbReference>
<dbReference type="SUPFAM" id="SSF55785">
    <property type="entry name" value="PYP-like sensor domain (PAS domain)"/>
    <property type="match status" value="1"/>
</dbReference>
<dbReference type="FunFam" id="3.30.565.10:FF:000006">
    <property type="entry name" value="Sensor histidine kinase WalK"/>
    <property type="match status" value="1"/>
</dbReference>
<dbReference type="GO" id="GO:0004721">
    <property type="term" value="F:phosphoprotein phosphatase activity"/>
    <property type="evidence" value="ECO:0007669"/>
    <property type="project" value="TreeGrafter"/>
</dbReference>
<dbReference type="CDD" id="cd00075">
    <property type="entry name" value="HATPase"/>
    <property type="match status" value="1"/>
</dbReference>
<dbReference type="Gene3D" id="3.30.565.10">
    <property type="entry name" value="Histidine kinase-like ATPase, C-terminal domain"/>
    <property type="match status" value="1"/>
</dbReference>
<evidence type="ECO:0000256" key="2">
    <source>
        <dbReference type="ARBA" id="ARBA00004370"/>
    </source>
</evidence>
<evidence type="ECO:0000256" key="4">
    <source>
        <dbReference type="ARBA" id="ARBA00022553"/>
    </source>
</evidence>
<dbReference type="AlphaFoldDB" id="A0A6V6Y050"/>
<evidence type="ECO:0000256" key="1">
    <source>
        <dbReference type="ARBA" id="ARBA00000085"/>
    </source>
</evidence>
<proteinExistence type="predicted"/>
<feature type="domain" description="Histidine kinase" evidence="9">
    <location>
        <begin position="343"/>
        <end position="560"/>
    </location>
</feature>
<dbReference type="SMART" id="SM00387">
    <property type="entry name" value="HATPase_c"/>
    <property type="match status" value="1"/>
</dbReference>
<dbReference type="RefSeq" id="WP_180498962.1">
    <property type="nucleotide sequence ID" value="NZ_CAIJCS010000014.1"/>
</dbReference>
<evidence type="ECO:0000259" key="9">
    <source>
        <dbReference type="PROSITE" id="PS50109"/>
    </source>
</evidence>
<keyword evidence="7" id="KW-0902">Two-component regulatory system</keyword>
<gene>
    <name evidence="10" type="ORF">PEPNEM18_00537</name>
</gene>
<comment type="subcellular location">
    <subcellularLocation>
        <location evidence="2">Membrane</location>
    </subcellularLocation>
</comment>
<dbReference type="InterPro" id="IPR000014">
    <property type="entry name" value="PAS"/>
</dbReference>
<dbReference type="InterPro" id="IPR035965">
    <property type="entry name" value="PAS-like_dom_sf"/>
</dbReference>
<dbReference type="GO" id="GO:0005886">
    <property type="term" value="C:plasma membrane"/>
    <property type="evidence" value="ECO:0007669"/>
    <property type="project" value="TreeGrafter"/>
</dbReference>
<evidence type="ECO:0000256" key="6">
    <source>
        <dbReference type="ARBA" id="ARBA00022777"/>
    </source>
</evidence>
<dbReference type="InterPro" id="IPR036890">
    <property type="entry name" value="HATPase_C_sf"/>
</dbReference>
<dbReference type="Gene3D" id="3.30.450.20">
    <property type="entry name" value="PAS domain"/>
    <property type="match status" value="1"/>
</dbReference>
<keyword evidence="4" id="KW-0597">Phosphoprotein</keyword>
<keyword evidence="11" id="KW-1185">Reference proteome</keyword>
<evidence type="ECO:0000313" key="11">
    <source>
        <dbReference type="Proteomes" id="UP000586454"/>
    </source>
</evidence>
<name>A0A6V6Y050_9FIRM</name>
<keyword evidence="5" id="KW-0808">Transferase</keyword>
<dbReference type="GO" id="GO:0016036">
    <property type="term" value="P:cellular response to phosphate starvation"/>
    <property type="evidence" value="ECO:0007669"/>
    <property type="project" value="TreeGrafter"/>
</dbReference>
<dbReference type="GO" id="GO:0000155">
    <property type="term" value="F:phosphorelay sensor kinase activity"/>
    <property type="evidence" value="ECO:0007669"/>
    <property type="project" value="InterPro"/>
</dbReference>
<dbReference type="InterPro" id="IPR003594">
    <property type="entry name" value="HATPase_dom"/>
</dbReference>
<dbReference type="InterPro" id="IPR003661">
    <property type="entry name" value="HisK_dim/P_dom"/>
</dbReference>
<dbReference type="InterPro" id="IPR004358">
    <property type="entry name" value="Sig_transdc_His_kin-like_C"/>
</dbReference>
<dbReference type="InterPro" id="IPR005467">
    <property type="entry name" value="His_kinase_dom"/>
</dbReference>
<dbReference type="CDD" id="cd00082">
    <property type="entry name" value="HisKA"/>
    <property type="match status" value="1"/>
</dbReference>
<dbReference type="EC" id="2.7.13.3" evidence="3"/>
<dbReference type="Pfam" id="PF00512">
    <property type="entry name" value="HisKA"/>
    <property type="match status" value="1"/>
</dbReference>